<dbReference type="PANTHER" id="PTHR46565:SF20">
    <property type="entry name" value="COLD SHOCK DOMAIN-CONTAINING PROTEIN 4"/>
    <property type="match status" value="1"/>
</dbReference>
<dbReference type="OrthoDB" id="9791685at2"/>
<dbReference type="EMBL" id="QRDP01000004">
    <property type="protein sequence ID" value="RED16830.1"/>
    <property type="molecule type" value="Genomic_DNA"/>
</dbReference>
<evidence type="ECO:0000256" key="5">
    <source>
        <dbReference type="ARBA" id="ARBA00023159"/>
    </source>
</evidence>
<dbReference type="PANTHER" id="PTHR46565">
    <property type="entry name" value="COLD SHOCK DOMAIN PROTEIN 2"/>
    <property type="match status" value="1"/>
</dbReference>
<protein>
    <submittedName>
        <fullName evidence="8">Putative cold-shock DNA-binding protein</fullName>
    </submittedName>
</protein>
<comment type="subcellular location">
    <subcellularLocation>
        <location evidence="1">Cytoplasm</location>
    </subcellularLocation>
</comment>
<dbReference type="SMART" id="SM00357">
    <property type="entry name" value="CSP"/>
    <property type="match status" value="1"/>
</dbReference>
<dbReference type="CDD" id="cd04458">
    <property type="entry name" value="CSP_CDS"/>
    <property type="match status" value="1"/>
</dbReference>
<feature type="domain" description="CSD" evidence="7">
    <location>
        <begin position="1"/>
        <end position="67"/>
    </location>
</feature>
<dbReference type="Gene3D" id="2.40.50.140">
    <property type="entry name" value="Nucleic acid-binding proteins"/>
    <property type="match status" value="1"/>
</dbReference>
<dbReference type="Pfam" id="PF00313">
    <property type="entry name" value="CSD"/>
    <property type="match status" value="1"/>
</dbReference>
<dbReference type="PRINTS" id="PR00050">
    <property type="entry name" value="COLDSHOCK"/>
</dbReference>
<dbReference type="InterPro" id="IPR011129">
    <property type="entry name" value="CSD"/>
</dbReference>
<dbReference type="GO" id="GO:0003677">
    <property type="term" value="F:DNA binding"/>
    <property type="evidence" value="ECO:0007669"/>
    <property type="project" value="UniProtKB-KW"/>
</dbReference>
<dbReference type="Proteomes" id="UP000256310">
    <property type="component" value="Unassembled WGS sequence"/>
</dbReference>
<keyword evidence="3" id="KW-0805">Transcription regulation</keyword>
<dbReference type="PIRSF" id="PIRSF002599">
    <property type="entry name" value="Cold_shock_A"/>
    <property type="match status" value="1"/>
</dbReference>
<organism evidence="8 9">
    <name type="scientific">Parasphingopyxis lamellibrachiae</name>
    <dbReference type="NCBI Taxonomy" id="680125"/>
    <lineage>
        <taxon>Bacteria</taxon>
        <taxon>Pseudomonadati</taxon>
        <taxon>Pseudomonadota</taxon>
        <taxon>Alphaproteobacteria</taxon>
        <taxon>Sphingomonadales</taxon>
        <taxon>Sphingomonadaceae</taxon>
        <taxon>Parasphingopyxis</taxon>
    </lineage>
</organism>
<dbReference type="RefSeq" id="WP_116236196.1">
    <property type="nucleotide sequence ID" value="NZ_QRDP01000004.1"/>
</dbReference>
<evidence type="ECO:0000256" key="6">
    <source>
        <dbReference type="ARBA" id="ARBA00023163"/>
    </source>
</evidence>
<keyword evidence="2" id="KW-0963">Cytoplasm</keyword>
<accession>A0A3D9FG86</accession>
<dbReference type="InterPro" id="IPR012340">
    <property type="entry name" value="NA-bd_OB-fold"/>
</dbReference>
<evidence type="ECO:0000256" key="3">
    <source>
        <dbReference type="ARBA" id="ARBA00023015"/>
    </source>
</evidence>
<proteinExistence type="predicted"/>
<evidence type="ECO:0000259" key="7">
    <source>
        <dbReference type="PROSITE" id="PS51857"/>
    </source>
</evidence>
<evidence type="ECO:0000313" key="9">
    <source>
        <dbReference type="Proteomes" id="UP000256310"/>
    </source>
</evidence>
<evidence type="ECO:0000256" key="1">
    <source>
        <dbReference type="ARBA" id="ARBA00004496"/>
    </source>
</evidence>
<dbReference type="AlphaFoldDB" id="A0A3D9FG86"/>
<sequence>MPIGKVKFFNEQKGYGFIEPEEGGNDAFVHMTAVQAAGMSTLKENQRVSYELEESRNGKMAATNLEEA</sequence>
<name>A0A3D9FG86_9SPHN</name>
<comment type="caution">
    <text evidence="8">The sequence shown here is derived from an EMBL/GenBank/DDBJ whole genome shotgun (WGS) entry which is preliminary data.</text>
</comment>
<evidence type="ECO:0000256" key="4">
    <source>
        <dbReference type="ARBA" id="ARBA00023125"/>
    </source>
</evidence>
<dbReference type="PROSITE" id="PS51857">
    <property type="entry name" value="CSD_2"/>
    <property type="match status" value="1"/>
</dbReference>
<keyword evidence="9" id="KW-1185">Reference proteome</keyword>
<keyword evidence="4 8" id="KW-0238">DNA-binding</keyword>
<dbReference type="GO" id="GO:0005829">
    <property type="term" value="C:cytosol"/>
    <property type="evidence" value="ECO:0007669"/>
    <property type="project" value="UniProtKB-ARBA"/>
</dbReference>
<dbReference type="SUPFAM" id="SSF50249">
    <property type="entry name" value="Nucleic acid-binding proteins"/>
    <property type="match status" value="1"/>
</dbReference>
<gene>
    <name evidence="8" type="ORF">DFR46_1862</name>
</gene>
<keyword evidence="5" id="KW-0010">Activator</keyword>
<evidence type="ECO:0000313" key="8">
    <source>
        <dbReference type="EMBL" id="RED16830.1"/>
    </source>
</evidence>
<dbReference type="InterPro" id="IPR002059">
    <property type="entry name" value="CSP_DNA-bd"/>
</dbReference>
<evidence type="ECO:0000256" key="2">
    <source>
        <dbReference type="ARBA" id="ARBA00022490"/>
    </source>
</evidence>
<dbReference type="InterPro" id="IPR012156">
    <property type="entry name" value="Cold_shock_CspA"/>
</dbReference>
<keyword evidence="6" id="KW-0804">Transcription</keyword>
<reference evidence="8 9" key="1">
    <citation type="submission" date="2018-07" db="EMBL/GenBank/DDBJ databases">
        <title>Genomic Encyclopedia of Type Strains, Phase IV (KMG-IV): sequencing the most valuable type-strain genomes for metagenomic binning, comparative biology and taxonomic classification.</title>
        <authorList>
            <person name="Goeker M."/>
        </authorList>
    </citation>
    <scope>NUCLEOTIDE SEQUENCE [LARGE SCALE GENOMIC DNA]</scope>
    <source>
        <strain evidence="8 9">DSM 26725</strain>
    </source>
</reference>